<evidence type="ECO:0000259" key="9">
    <source>
        <dbReference type="Pfam" id="PF13231"/>
    </source>
</evidence>
<dbReference type="Pfam" id="PF13231">
    <property type="entry name" value="PMT_2"/>
    <property type="match status" value="1"/>
</dbReference>
<protein>
    <submittedName>
        <fullName evidence="10">Dolichyl-phosphate-mannose-protein mannosyltransferase</fullName>
    </submittedName>
</protein>
<sequence>MLPLFLFGFSVSLSSLYCFSKLHEFKVPFPGSDTAFYWYIGSVLKEHGIMTFHIKQYFFSPLYAFCFYVFSLLGNSVSLACFFSSFCFLVSGIALFFLVKEIFNSRVAAISTLLFYIYKPLVFYSFLPLKTMPFILLTLVFLLFTLRGFNKEKNIYFFLAGLVSSFSLSLEGLFLPVFITVLCFFIFKGKSYFKRLGFLFIGFFLGFLPFGLRSYYVSKSFQVAPSLLGIHFYIGNTLGSDGVYKKVKDIRPNAFGHFYDAKAIAEKETGKKLTPSQVNLFWLKKSFSIITEKPTRFVSLFLRKILLTVNDFEVPNNFNFYIISKKIPTIRYNIFSFSVLFSFSMAGIVLYILIERKINLFLLLTLVYSLSLSLFFIASRYRLLLAVFLLPFAGFFVVELLRFQNRKILFVSFITGIFAFMLSKIPIFSEQARMTINISYERRLRYAEILDRIDKQYKYASMERKRKLLLKKAGLFYRFKMEEIAEYLRRNAKNLEGKGEK</sequence>
<accession>A0A238ZCI7</accession>
<evidence type="ECO:0000256" key="7">
    <source>
        <dbReference type="ARBA" id="ARBA00023136"/>
    </source>
</evidence>
<dbReference type="InterPro" id="IPR050297">
    <property type="entry name" value="LipidA_mod_glycosyltrf_83"/>
</dbReference>
<feature type="transmembrane region" description="Helical" evidence="8">
    <location>
        <begin position="360"/>
        <end position="378"/>
    </location>
</feature>
<reference evidence="11" key="1">
    <citation type="submission" date="2017-06" db="EMBL/GenBank/DDBJ databases">
        <authorList>
            <person name="Varghese N."/>
            <person name="Submissions S."/>
        </authorList>
    </citation>
    <scope>NUCLEOTIDE SEQUENCE [LARGE SCALE GENOMIC DNA]</scope>
    <source>
        <strain evidence="11">DSM 15668</strain>
    </source>
</reference>
<feature type="transmembrane region" description="Helical" evidence="8">
    <location>
        <begin position="193"/>
        <end position="212"/>
    </location>
</feature>
<keyword evidence="4 10" id="KW-0808">Transferase</keyword>
<feature type="transmembrane region" description="Helical" evidence="8">
    <location>
        <begin position="408"/>
        <end position="427"/>
    </location>
</feature>
<feature type="transmembrane region" description="Helical" evidence="8">
    <location>
        <begin position="334"/>
        <end position="354"/>
    </location>
</feature>
<proteinExistence type="predicted"/>
<evidence type="ECO:0000313" key="11">
    <source>
        <dbReference type="Proteomes" id="UP000198405"/>
    </source>
</evidence>
<keyword evidence="3 10" id="KW-0328">Glycosyltransferase</keyword>
<dbReference type="PANTHER" id="PTHR33908">
    <property type="entry name" value="MANNOSYLTRANSFERASE YKCB-RELATED"/>
    <property type="match status" value="1"/>
</dbReference>
<feature type="domain" description="Glycosyltransferase RgtA/B/C/D-like" evidence="9">
    <location>
        <begin position="68"/>
        <end position="205"/>
    </location>
</feature>
<evidence type="ECO:0000256" key="6">
    <source>
        <dbReference type="ARBA" id="ARBA00022989"/>
    </source>
</evidence>
<evidence type="ECO:0000256" key="2">
    <source>
        <dbReference type="ARBA" id="ARBA00022475"/>
    </source>
</evidence>
<evidence type="ECO:0000256" key="3">
    <source>
        <dbReference type="ARBA" id="ARBA00022676"/>
    </source>
</evidence>
<gene>
    <name evidence="10" type="ORF">SAMN06265340_10793</name>
</gene>
<keyword evidence="2" id="KW-1003">Cell membrane</keyword>
<feature type="transmembrane region" description="Helical" evidence="8">
    <location>
        <begin position="156"/>
        <end position="187"/>
    </location>
</feature>
<dbReference type="EMBL" id="FZOB01000007">
    <property type="protein sequence ID" value="SNR80661.1"/>
    <property type="molecule type" value="Genomic_DNA"/>
</dbReference>
<name>A0A238ZCI7_9BACT</name>
<keyword evidence="5 8" id="KW-0812">Transmembrane</keyword>
<dbReference type="PANTHER" id="PTHR33908:SF11">
    <property type="entry name" value="MEMBRANE PROTEIN"/>
    <property type="match status" value="1"/>
</dbReference>
<dbReference type="AlphaFoldDB" id="A0A238ZCI7"/>
<evidence type="ECO:0000313" key="10">
    <source>
        <dbReference type="EMBL" id="SNR80661.1"/>
    </source>
</evidence>
<evidence type="ECO:0000256" key="8">
    <source>
        <dbReference type="SAM" id="Phobius"/>
    </source>
</evidence>
<evidence type="ECO:0000256" key="1">
    <source>
        <dbReference type="ARBA" id="ARBA00004651"/>
    </source>
</evidence>
<keyword evidence="7 8" id="KW-0472">Membrane</keyword>
<dbReference type="GO" id="GO:0005886">
    <property type="term" value="C:plasma membrane"/>
    <property type="evidence" value="ECO:0007669"/>
    <property type="project" value="UniProtKB-SubCell"/>
</dbReference>
<evidence type="ECO:0000256" key="4">
    <source>
        <dbReference type="ARBA" id="ARBA00022679"/>
    </source>
</evidence>
<dbReference type="InterPro" id="IPR038731">
    <property type="entry name" value="RgtA/B/C-like"/>
</dbReference>
<dbReference type="GO" id="GO:0009103">
    <property type="term" value="P:lipopolysaccharide biosynthetic process"/>
    <property type="evidence" value="ECO:0007669"/>
    <property type="project" value="UniProtKB-ARBA"/>
</dbReference>
<organism evidence="10 11">
    <name type="scientific">Desulfurobacterium atlanticum</name>
    <dbReference type="NCBI Taxonomy" id="240169"/>
    <lineage>
        <taxon>Bacteria</taxon>
        <taxon>Pseudomonadati</taxon>
        <taxon>Aquificota</taxon>
        <taxon>Aquificia</taxon>
        <taxon>Desulfurobacteriales</taxon>
        <taxon>Desulfurobacteriaceae</taxon>
        <taxon>Desulfurobacterium</taxon>
    </lineage>
</organism>
<evidence type="ECO:0000256" key="5">
    <source>
        <dbReference type="ARBA" id="ARBA00022692"/>
    </source>
</evidence>
<keyword evidence="11" id="KW-1185">Reference proteome</keyword>
<feature type="transmembrane region" description="Helical" evidence="8">
    <location>
        <begin position="132"/>
        <end position="149"/>
    </location>
</feature>
<comment type="subcellular location">
    <subcellularLocation>
        <location evidence="1">Cell membrane</location>
        <topology evidence="1">Multi-pass membrane protein</topology>
    </subcellularLocation>
</comment>
<dbReference type="GO" id="GO:0016763">
    <property type="term" value="F:pentosyltransferase activity"/>
    <property type="evidence" value="ECO:0007669"/>
    <property type="project" value="TreeGrafter"/>
</dbReference>
<feature type="transmembrane region" description="Helical" evidence="8">
    <location>
        <begin position="383"/>
        <end position="402"/>
    </location>
</feature>
<keyword evidence="6 8" id="KW-1133">Transmembrane helix</keyword>
<feature type="transmembrane region" description="Helical" evidence="8">
    <location>
        <begin position="77"/>
        <end position="99"/>
    </location>
</feature>
<dbReference type="Proteomes" id="UP000198405">
    <property type="component" value="Unassembled WGS sequence"/>
</dbReference>